<dbReference type="Proteomes" id="UP000799778">
    <property type="component" value="Unassembled WGS sequence"/>
</dbReference>
<evidence type="ECO:0000313" key="6">
    <source>
        <dbReference type="Proteomes" id="UP000799778"/>
    </source>
</evidence>
<dbReference type="InterPro" id="IPR036987">
    <property type="entry name" value="SRA-YDG_sf"/>
</dbReference>
<dbReference type="SUPFAM" id="SSF88697">
    <property type="entry name" value="PUA domain-like"/>
    <property type="match status" value="1"/>
</dbReference>
<reference evidence="5" key="1">
    <citation type="journal article" date="2020" name="Stud. Mycol.">
        <title>101 Dothideomycetes genomes: a test case for predicting lifestyles and emergence of pathogens.</title>
        <authorList>
            <person name="Haridas S."/>
            <person name="Albert R."/>
            <person name="Binder M."/>
            <person name="Bloem J."/>
            <person name="Labutti K."/>
            <person name="Salamov A."/>
            <person name="Andreopoulos B."/>
            <person name="Baker S."/>
            <person name="Barry K."/>
            <person name="Bills G."/>
            <person name="Bluhm B."/>
            <person name="Cannon C."/>
            <person name="Castanera R."/>
            <person name="Culley D."/>
            <person name="Daum C."/>
            <person name="Ezra D."/>
            <person name="Gonzalez J."/>
            <person name="Henrissat B."/>
            <person name="Kuo A."/>
            <person name="Liang C."/>
            <person name="Lipzen A."/>
            <person name="Lutzoni F."/>
            <person name="Magnuson J."/>
            <person name="Mondo S."/>
            <person name="Nolan M."/>
            <person name="Ohm R."/>
            <person name="Pangilinan J."/>
            <person name="Park H.-J."/>
            <person name="Ramirez L."/>
            <person name="Alfaro M."/>
            <person name="Sun H."/>
            <person name="Tritt A."/>
            <person name="Yoshinaga Y."/>
            <person name="Zwiers L.-H."/>
            <person name="Turgeon B."/>
            <person name="Goodwin S."/>
            <person name="Spatafora J."/>
            <person name="Crous P."/>
            <person name="Grigoriev I."/>
        </authorList>
    </citation>
    <scope>NUCLEOTIDE SEQUENCE</scope>
    <source>
        <strain evidence="5">CBS 175.79</strain>
    </source>
</reference>
<dbReference type="GO" id="GO:0005634">
    <property type="term" value="C:nucleus"/>
    <property type="evidence" value="ECO:0007669"/>
    <property type="project" value="UniProtKB-SubCell"/>
</dbReference>
<sequence>MAQRLLAVSPPPFSDFTRARLKQLSSWIRDDLDPIVARDGPNMLHADDVLQLHDTFKALRVSQTISALDLRATHIHRAVIEVAGKATRWPSRLADDCEKIMSVWSAKFGNLNDLHPFLYGRGGRLEGIASSGEFSKASLLKRWQSSCPDNLSLKRSHRHGHLGFRPGSWWLNPLFASHAGIIDSATTDGGVCYDRDGAYAVLLKDASEIEALTENAFTYRCGTHDKARFCLTSATWRSRFPIRVLRSHSLNSEWAPKAGVRYEGLYRVDGWIIRSVTSQDAMINDTKIGDIIFEVKFERIDPVPMSEVMKHPTAAEVDDYTEYKRLKHLHRENFNLRNKLQNFDLRLPPVKTAPPIPPPSLLTSSRRPSLVSNRNTTFKIPIASVLPASPTSTVPRSSIGSPRGMVEAEITSYLDIPIRRNEDVQPFLSGTAPNSPTLALSLGYSKRQIAKFPSFEINPLRTHSDASPIREIAPWEVEDSNIPLDTMDTTSSTNEKRMPQYPSVKTKRDVTWSKSRSRSWPKSTVRAFSRDDLPRQIDQDHSTDKAYNTLAPVPGTVPRHGTGTAVIRSLSRKRLVKLFDGSGETAAGENRFYFTWTRSKSASVASDLSRPEYIRQRTSSSDGLRPLSPTPIRHYATSSEILAQYRRISLDLSDIEASPPMESLGPIAFSSHSVPTSGEDMPMFDHDRDKVSKFLLPISPASVLPSIAGPSPALSCTALTSPKTVTWSEALTSGPAQENRLSVVELMAISLKSTERRREAKQSDGPIPSFEGLSWANSDLAGWKRQTTRDSLEKLAPDDLPESHL</sequence>
<evidence type="ECO:0000256" key="1">
    <source>
        <dbReference type="ARBA" id="ARBA00023242"/>
    </source>
</evidence>
<comment type="subcellular location">
    <subcellularLocation>
        <location evidence="2">Nucleus</location>
    </subcellularLocation>
</comment>
<dbReference type="AlphaFoldDB" id="A0A6A5XFF2"/>
<dbReference type="GeneID" id="54290125"/>
<keyword evidence="6" id="KW-1185">Reference proteome</keyword>
<accession>A0A6A5XFF2</accession>
<evidence type="ECO:0000313" key="5">
    <source>
        <dbReference type="EMBL" id="KAF2011104.1"/>
    </source>
</evidence>
<gene>
    <name evidence="5" type="ORF">BU24DRAFT_472249</name>
</gene>
<dbReference type="PROSITE" id="PS51015">
    <property type="entry name" value="YDG"/>
    <property type="match status" value="1"/>
</dbReference>
<evidence type="ECO:0000256" key="2">
    <source>
        <dbReference type="PROSITE-ProRule" id="PRU00358"/>
    </source>
</evidence>
<name>A0A6A5XFF2_9PLEO</name>
<feature type="domain" description="YDG" evidence="4">
    <location>
        <begin position="123"/>
        <end position="299"/>
    </location>
</feature>
<dbReference type="RefSeq" id="XP_033379443.1">
    <property type="nucleotide sequence ID" value="XM_033532728.1"/>
</dbReference>
<evidence type="ECO:0000259" key="4">
    <source>
        <dbReference type="PROSITE" id="PS51015"/>
    </source>
</evidence>
<protein>
    <recommendedName>
        <fullName evidence="4">YDG domain-containing protein</fullName>
    </recommendedName>
</protein>
<dbReference type="OrthoDB" id="3244603at2759"/>
<evidence type="ECO:0000256" key="3">
    <source>
        <dbReference type="SAM" id="MobiDB-lite"/>
    </source>
</evidence>
<feature type="region of interest" description="Disordered" evidence="3">
    <location>
        <begin position="482"/>
        <end position="508"/>
    </location>
</feature>
<dbReference type="Gene3D" id="2.30.280.10">
    <property type="entry name" value="SRA-YDG"/>
    <property type="match status" value="1"/>
</dbReference>
<proteinExistence type="predicted"/>
<dbReference type="InterPro" id="IPR015947">
    <property type="entry name" value="PUA-like_sf"/>
</dbReference>
<dbReference type="InterPro" id="IPR003105">
    <property type="entry name" value="SRA_YDG"/>
</dbReference>
<dbReference type="EMBL" id="ML978075">
    <property type="protein sequence ID" value="KAF2011104.1"/>
    <property type="molecule type" value="Genomic_DNA"/>
</dbReference>
<organism evidence="5 6">
    <name type="scientific">Aaosphaeria arxii CBS 175.79</name>
    <dbReference type="NCBI Taxonomy" id="1450172"/>
    <lineage>
        <taxon>Eukaryota</taxon>
        <taxon>Fungi</taxon>
        <taxon>Dikarya</taxon>
        <taxon>Ascomycota</taxon>
        <taxon>Pezizomycotina</taxon>
        <taxon>Dothideomycetes</taxon>
        <taxon>Pleosporomycetidae</taxon>
        <taxon>Pleosporales</taxon>
        <taxon>Pleosporales incertae sedis</taxon>
        <taxon>Aaosphaeria</taxon>
    </lineage>
</organism>
<keyword evidence="1 2" id="KW-0539">Nucleus</keyword>
<feature type="region of interest" description="Disordered" evidence="3">
    <location>
        <begin position="754"/>
        <end position="774"/>
    </location>
</feature>